<dbReference type="PANTHER" id="PTHR40074">
    <property type="entry name" value="O-ACETYLTRANSFERASE WECH"/>
    <property type="match status" value="1"/>
</dbReference>
<accession>A0ABT9GMG4</accession>
<dbReference type="Proteomes" id="UP001236258">
    <property type="component" value="Unassembled WGS sequence"/>
</dbReference>
<evidence type="ECO:0000256" key="6">
    <source>
        <dbReference type="ARBA" id="ARBA00023136"/>
    </source>
</evidence>
<feature type="transmembrane region" description="Helical" evidence="7">
    <location>
        <begin position="153"/>
        <end position="172"/>
    </location>
</feature>
<dbReference type="EC" id="2.3.1.-" evidence="9"/>
<proteinExistence type="inferred from homology"/>
<comment type="caution">
    <text evidence="9">The sequence shown here is derived from an EMBL/GenBank/DDBJ whole genome shotgun (WGS) entry which is preliminary data.</text>
</comment>
<keyword evidence="5 7" id="KW-1133">Transmembrane helix</keyword>
<evidence type="ECO:0000259" key="8">
    <source>
        <dbReference type="Pfam" id="PF01757"/>
    </source>
</evidence>
<evidence type="ECO:0000313" key="9">
    <source>
        <dbReference type="EMBL" id="MDP4528132.1"/>
    </source>
</evidence>
<keyword evidence="9" id="KW-0808">Transferase</keyword>
<keyword evidence="6 7" id="KW-0472">Membrane</keyword>
<evidence type="ECO:0000313" key="10">
    <source>
        <dbReference type="Proteomes" id="UP001236258"/>
    </source>
</evidence>
<dbReference type="RefSeq" id="WP_305944284.1">
    <property type="nucleotide sequence ID" value="NZ_JAUZVY010000001.1"/>
</dbReference>
<comment type="similarity">
    <text evidence="2">Belongs to the acyltransferase 3 family.</text>
</comment>
<keyword evidence="4 7" id="KW-0812">Transmembrane</keyword>
<feature type="domain" description="Acyltransferase 3" evidence="8">
    <location>
        <begin position="6"/>
        <end position="315"/>
    </location>
</feature>
<comment type="subcellular location">
    <subcellularLocation>
        <location evidence="1">Cell membrane</location>
        <topology evidence="1">Multi-pass membrane protein</topology>
    </subcellularLocation>
</comment>
<feature type="transmembrane region" description="Helical" evidence="7">
    <location>
        <begin position="264"/>
        <end position="286"/>
    </location>
</feature>
<dbReference type="Pfam" id="PF01757">
    <property type="entry name" value="Acyl_transf_3"/>
    <property type="match status" value="1"/>
</dbReference>
<dbReference type="EMBL" id="JAUZVY010000001">
    <property type="protein sequence ID" value="MDP4528132.1"/>
    <property type="molecule type" value="Genomic_DNA"/>
</dbReference>
<evidence type="ECO:0000256" key="5">
    <source>
        <dbReference type="ARBA" id="ARBA00022989"/>
    </source>
</evidence>
<evidence type="ECO:0000256" key="7">
    <source>
        <dbReference type="SAM" id="Phobius"/>
    </source>
</evidence>
<keyword evidence="10" id="KW-1185">Reference proteome</keyword>
<gene>
    <name evidence="9" type="ORF">Q3O59_03690</name>
</gene>
<organism evidence="9 10">
    <name type="scientific">Alkalimonas delamerensis</name>
    <dbReference type="NCBI Taxonomy" id="265981"/>
    <lineage>
        <taxon>Bacteria</taxon>
        <taxon>Pseudomonadati</taxon>
        <taxon>Pseudomonadota</taxon>
        <taxon>Gammaproteobacteria</taxon>
        <taxon>Alkalimonas</taxon>
    </lineage>
</organism>
<feature type="transmembrane region" description="Helical" evidence="7">
    <location>
        <begin position="298"/>
        <end position="323"/>
    </location>
</feature>
<feature type="transmembrane region" description="Helical" evidence="7">
    <location>
        <begin position="39"/>
        <end position="59"/>
    </location>
</feature>
<sequence length="333" mass="38883">MSPKLNYIHYFRALAIIFIVSGHSIDIFDWPDGSELERWLRIFISNGSALFVFIAGYLFQHLLVKFDAKKYYKNKLTNVLLPYLIVSIPAIIIFTFIIERDRVPADLYDSSYINIITYFILTGRHLAPLWFIPMIAIFFMVAVPLKNLDKSRFFYMLLPILILISCVIPRGGMPYQNFTHFFSIYMLGMFCSHYKDQINDVISKPSFLIASLSLVVAFAFSEFYYTTRTMTWLNFLQKCFASIFFLGLLYKFNYKLTSKLLSKVADYSFGVFFIHSYIISFGKVLYAHLYDEPVRFHLILYVACILLTFSICLLIVDVVKLIFKSRSRYLVGS</sequence>
<dbReference type="PANTHER" id="PTHR40074:SF2">
    <property type="entry name" value="O-ACETYLTRANSFERASE WECH"/>
    <property type="match status" value="1"/>
</dbReference>
<reference evidence="9 10" key="1">
    <citation type="submission" date="2023-08" db="EMBL/GenBank/DDBJ databases">
        <authorList>
            <person name="Joshi A."/>
            <person name="Thite S."/>
        </authorList>
    </citation>
    <scope>NUCLEOTIDE SEQUENCE [LARGE SCALE GENOMIC DNA]</scope>
    <source>
        <strain evidence="9 10">1E1</strain>
    </source>
</reference>
<keyword evidence="3" id="KW-1003">Cell membrane</keyword>
<evidence type="ECO:0000256" key="1">
    <source>
        <dbReference type="ARBA" id="ARBA00004651"/>
    </source>
</evidence>
<feature type="transmembrane region" description="Helical" evidence="7">
    <location>
        <begin position="118"/>
        <end position="141"/>
    </location>
</feature>
<feature type="transmembrane region" description="Helical" evidence="7">
    <location>
        <begin position="206"/>
        <end position="225"/>
    </location>
</feature>
<keyword evidence="9" id="KW-0012">Acyltransferase</keyword>
<dbReference type="GO" id="GO:0016746">
    <property type="term" value="F:acyltransferase activity"/>
    <property type="evidence" value="ECO:0007669"/>
    <property type="project" value="UniProtKB-KW"/>
</dbReference>
<name>A0ABT9GMG4_9GAMM</name>
<evidence type="ECO:0000256" key="3">
    <source>
        <dbReference type="ARBA" id="ARBA00022475"/>
    </source>
</evidence>
<evidence type="ECO:0000256" key="2">
    <source>
        <dbReference type="ARBA" id="ARBA00007400"/>
    </source>
</evidence>
<feature type="transmembrane region" description="Helical" evidence="7">
    <location>
        <begin position="80"/>
        <end position="98"/>
    </location>
</feature>
<protein>
    <submittedName>
        <fullName evidence="9">Acyltransferase</fullName>
        <ecNumber evidence="9">2.3.1.-</ecNumber>
    </submittedName>
</protein>
<feature type="transmembrane region" description="Helical" evidence="7">
    <location>
        <begin position="7"/>
        <end position="27"/>
    </location>
</feature>
<evidence type="ECO:0000256" key="4">
    <source>
        <dbReference type="ARBA" id="ARBA00022692"/>
    </source>
</evidence>
<dbReference type="InterPro" id="IPR002656">
    <property type="entry name" value="Acyl_transf_3_dom"/>
</dbReference>
<feature type="transmembrane region" description="Helical" evidence="7">
    <location>
        <begin position="231"/>
        <end position="252"/>
    </location>
</feature>